<evidence type="ECO:0000313" key="1">
    <source>
        <dbReference type="EMBL" id="KAK8478605.1"/>
    </source>
</evidence>
<comment type="caution">
    <text evidence="1">The sequence shown here is derived from an EMBL/GenBank/DDBJ whole genome shotgun (WGS) entry which is preliminary data.</text>
</comment>
<dbReference type="Proteomes" id="UP001472677">
    <property type="component" value="Unassembled WGS sequence"/>
</dbReference>
<accession>A0ABR1ZEL3</accession>
<organism evidence="1 2">
    <name type="scientific">Hibiscus sabdariffa</name>
    <name type="common">roselle</name>
    <dbReference type="NCBI Taxonomy" id="183260"/>
    <lineage>
        <taxon>Eukaryota</taxon>
        <taxon>Viridiplantae</taxon>
        <taxon>Streptophyta</taxon>
        <taxon>Embryophyta</taxon>
        <taxon>Tracheophyta</taxon>
        <taxon>Spermatophyta</taxon>
        <taxon>Magnoliopsida</taxon>
        <taxon>eudicotyledons</taxon>
        <taxon>Gunneridae</taxon>
        <taxon>Pentapetalae</taxon>
        <taxon>rosids</taxon>
        <taxon>malvids</taxon>
        <taxon>Malvales</taxon>
        <taxon>Malvaceae</taxon>
        <taxon>Malvoideae</taxon>
        <taxon>Hibiscus</taxon>
    </lineage>
</organism>
<name>A0ABR1ZEL3_9ROSI</name>
<dbReference type="PANTHER" id="PTHR36016">
    <property type="entry name" value="CLAVATA3/ESR (CLE)-RELATED PROTEIN 7"/>
    <property type="match status" value="1"/>
</dbReference>
<reference evidence="1 2" key="1">
    <citation type="journal article" date="2024" name="G3 (Bethesda)">
        <title>Genome assembly of Hibiscus sabdariffa L. provides insights into metabolisms of medicinal natural products.</title>
        <authorList>
            <person name="Kim T."/>
        </authorList>
    </citation>
    <scope>NUCLEOTIDE SEQUENCE [LARGE SCALE GENOMIC DNA]</scope>
    <source>
        <strain evidence="1">TK-2024</strain>
        <tissue evidence="1">Old leaves</tissue>
    </source>
</reference>
<sequence>MAASPIILASLIVLLVLSGNGSNAEAKSYGGRKIMQKTRIDSKSILHALMAVYERRVLTDTSRLSPGGPDPQHD</sequence>
<dbReference type="InterPro" id="IPR039617">
    <property type="entry name" value="CLAVATA3-CLE"/>
</dbReference>
<evidence type="ECO:0000313" key="2">
    <source>
        <dbReference type="Proteomes" id="UP001472677"/>
    </source>
</evidence>
<dbReference type="EMBL" id="JBBPBM010002463">
    <property type="protein sequence ID" value="KAK8478605.1"/>
    <property type="molecule type" value="Genomic_DNA"/>
</dbReference>
<gene>
    <name evidence="1" type="ORF">V6N12_072506</name>
</gene>
<protein>
    <submittedName>
        <fullName evidence="1">Uncharacterized protein</fullName>
    </submittedName>
</protein>
<keyword evidence="2" id="KW-1185">Reference proteome</keyword>
<dbReference type="PANTHER" id="PTHR36016:SF10">
    <property type="entry name" value="CLAVATA3_ESR (CLE)-RELATED PROTEIN 6-LIKE"/>
    <property type="match status" value="1"/>
</dbReference>
<proteinExistence type="predicted"/>